<feature type="region of interest" description="Disordered" evidence="1">
    <location>
        <begin position="25"/>
        <end position="65"/>
    </location>
</feature>
<dbReference type="Pfam" id="PF19804">
    <property type="entry name" value="DUF6287"/>
    <property type="match status" value="1"/>
</dbReference>
<feature type="compositionally biased region" description="Basic residues" evidence="1">
    <location>
        <begin position="42"/>
        <end position="56"/>
    </location>
</feature>
<dbReference type="RefSeq" id="WP_244056747.1">
    <property type="nucleotide sequence ID" value="NZ_BQXH01000024.1"/>
</dbReference>
<sequence>MKKVQGMVTATSLMLLLGGIAGCTSQKKTTHKDQTSQTTSVKQKKTVKKAAKKAGHQKVTQQADTAKAETKAMDFAQIKQGAYQSLLGEWSEVAESGNRHDGKGNVWMEPMDHQLTVTPTEIKNEGASFSGNTLVDQNGDEGTLTFEEEKNILSASADVGAIAWNFNFYPAGVAMTTEDWGPDLPQQIDNAKDRLVIQTSNNSFTQVFQKDATTEQQTTAKQDHGMDLAQIQAGNYDSIKGEWQNGKGKRLTVKAGQIDFTDVDDQGHAAKLMGLKLDIPMLDDGKGAPKMVPYFEGTVPAYDQKLAVEHNPAEVMSLRSGMPGAVLYISFLIQGVAGDLQDLSQSELQQEKITAVETQNNATLVQKEDVYYRVK</sequence>
<gene>
    <name evidence="4" type="ORF">LPAF129_19690</name>
</gene>
<name>A0ABQ5JK81_9LACO</name>
<evidence type="ECO:0000259" key="3">
    <source>
        <dbReference type="Pfam" id="PF19804"/>
    </source>
</evidence>
<evidence type="ECO:0000313" key="5">
    <source>
        <dbReference type="Proteomes" id="UP001055149"/>
    </source>
</evidence>
<organism evidence="4 5">
    <name type="scientific">Ligilactobacillus pabuli</name>
    <dbReference type="NCBI Taxonomy" id="2886039"/>
    <lineage>
        <taxon>Bacteria</taxon>
        <taxon>Bacillati</taxon>
        <taxon>Bacillota</taxon>
        <taxon>Bacilli</taxon>
        <taxon>Lactobacillales</taxon>
        <taxon>Lactobacillaceae</taxon>
        <taxon>Ligilactobacillus</taxon>
    </lineage>
</organism>
<dbReference type="PROSITE" id="PS51257">
    <property type="entry name" value="PROKAR_LIPOPROTEIN"/>
    <property type="match status" value="1"/>
</dbReference>
<proteinExistence type="predicted"/>
<feature type="chain" id="PRO_5047050350" description="DUF6287 domain-containing protein" evidence="2">
    <location>
        <begin position="22"/>
        <end position="375"/>
    </location>
</feature>
<evidence type="ECO:0000256" key="1">
    <source>
        <dbReference type="SAM" id="MobiDB-lite"/>
    </source>
</evidence>
<reference evidence="4" key="1">
    <citation type="journal article" date="2022" name="Int. J. Syst. Evol. Microbiol.">
        <title>A novel species of lactic acid bacteria, Ligilactobacillus pabuli sp. nov., isolated from alfalfa silage.</title>
        <authorList>
            <person name="Tohno M."/>
            <person name="Tanizawa Y."/>
            <person name="Sawada H."/>
            <person name="Sakamoto M."/>
            <person name="Ohkuma M."/>
            <person name="Kobayashi H."/>
        </authorList>
    </citation>
    <scope>NUCLEOTIDE SEQUENCE</scope>
    <source>
        <strain evidence="4">AF129</strain>
    </source>
</reference>
<keyword evidence="2" id="KW-0732">Signal</keyword>
<dbReference type="InterPro" id="IPR046254">
    <property type="entry name" value="DUF6287"/>
</dbReference>
<dbReference type="Proteomes" id="UP001055149">
    <property type="component" value="Unassembled WGS sequence"/>
</dbReference>
<accession>A0ABQ5JK81</accession>
<dbReference type="EMBL" id="BQXH01000024">
    <property type="protein sequence ID" value="GKS82283.1"/>
    <property type="molecule type" value="Genomic_DNA"/>
</dbReference>
<evidence type="ECO:0000313" key="4">
    <source>
        <dbReference type="EMBL" id="GKS82283.1"/>
    </source>
</evidence>
<feature type="domain" description="DUF6287" evidence="3">
    <location>
        <begin position="225"/>
        <end position="255"/>
    </location>
</feature>
<feature type="signal peptide" evidence="2">
    <location>
        <begin position="1"/>
        <end position="21"/>
    </location>
</feature>
<keyword evidence="5" id="KW-1185">Reference proteome</keyword>
<protein>
    <recommendedName>
        <fullName evidence="3">DUF6287 domain-containing protein</fullName>
    </recommendedName>
</protein>
<comment type="caution">
    <text evidence="4">The sequence shown here is derived from an EMBL/GenBank/DDBJ whole genome shotgun (WGS) entry which is preliminary data.</text>
</comment>
<evidence type="ECO:0000256" key="2">
    <source>
        <dbReference type="SAM" id="SignalP"/>
    </source>
</evidence>